<proteinExistence type="predicted"/>
<feature type="compositionally biased region" description="Polar residues" evidence="1">
    <location>
        <begin position="1"/>
        <end position="20"/>
    </location>
</feature>
<reference evidence="2 3" key="2">
    <citation type="submission" date="2013-04" db="EMBL/GenBank/DDBJ databases">
        <title>The Genome Sequence of Bilophila wadsworthia 3_1_6.</title>
        <authorList>
            <consortium name="The Broad Institute Genomics Platform"/>
            <person name="Earl A."/>
            <person name="Ward D."/>
            <person name="Feldgarden M."/>
            <person name="Gevers D."/>
            <person name="Sibley C."/>
            <person name="Strauss J."/>
            <person name="Allen-Vercoe E."/>
            <person name="Walker B."/>
            <person name="Young S."/>
            <person name="Zeng Q."/>
            <person name="Gargeya S."/>
            <person name="Fitzgerald M."/>
            <person name="Haas B."/>
            <person name="Abouelleil A."/>
            <person name="Allen A.W."/>
            <person name="Alvarado L."/>
            <person name="Arachchi H.M."/>
            <person name="Berlin A.M."/>
            <person name="Chapman S.B."/>
            <person name="Gainer-Dewar J."/>
            <person name="Goldberg J."/>
            <person name="Griggs A."/>
            <person name="Gujja S."/>
            <person name="Hansen M."/>
            <person name="Howarth C."/>
            <person name="Imamovic A."/>
            <person name="Ireland A."/>
            <person name="Larimer J."/>
            <person name="McCowan C."/>
            <person name="Murphy C."/>
            <person name="Pearson M."/>
            <person name="Poon T.W."/>
            <person name="Priest M."/>
            <person name="Roberts A."/>
            <person name="Saif S."/>
            <person name="Shea T."/>
            <person name="Sisk P."/>
            <person name="Sykes S."/>
            <person name="Wortman J."/>
            <person name="Nusbaum C."/>
            <person name="Birren B."/>
        </authorList>
    </citation>
    <scope>NUCLEOTIDE SEQUENCE [LARGE SCALE GENOMIC DNA]</scope>
    <source>
        <strain evidence="2 3">3_1_6</strain>
    </source>
</reference>
<sequence length="73" mass="8176">MPLLGTQPSDGSGPSPVSKSLQDERRSLEEREGRTPGKESPFSLSLGSQPFHYSKTMPQMKIFRFVRKKSLPL</sequence>
<reference evidence="2 3" key="1">
    <citation type="submission" date="2010-10" db="EMBL/GenBank/DDBJ databases">
        <authorList>
            <consortium name="The Broad Institute Genome Sequencing Platform"/>
            <person name="Ward D."/>
            <person name="Earl A."/>
            <person name="Feldgarden M."/>
            <person name="Young S.K."/>
            <person name="Gargeya S."/>
            <person name="Zeng Q."/>
            <person name="Alvarado L."/>
            <person name="Berlin A."/>
            <person name="Bochicchio J."/>
            <person name="Chapman S.B."/>
            <person name="Chen Z."/>
            <person name="Freedman E."/>
            <person name="Gellesch M."/>
            <person name="Goldberg J."/>
            <person name="Griggs A."/>
            <person name="Gujja S."/>
            <person name="Heilman E."/>
            <person name="Heiman D."/>
            <person name="Howarth C."/>
            <person name="Mehta T."/>
            <person name="Neiman D."/>
            <person name="Pearson M."/>
            <person name="Roberts A."/>
            <person name="Saif S."/>
            <person name="Shea T."/>
            <person name="Shenoy N."/>
            <person name="Sisk P."/>
            <person name="Stolte C."/>
            <person name="Sykes S."/>
            <person name="White J."/>
            <person name="Yandava C."/>
            <person name="Allen-Vercoe E."/>
            <person name="Sibley C."/>
            <person name="Ambrose C.E."/>
            <person name="Strauss J."/>
            <person name="Daigneault M."/>
            <person name="Haas B."/>
            <person name="Nusbaum C."/>
            <person name="Birren B."/>
        </authorList>
    </citation>
    <scope>NUCLEOTIDE SEQUENCE [LARGE SCALE GENOMIC DNA]</scope>
    <source>
        <strain evidence="2 3">3_1_6</strain>
    </source>
</reference>
<feature type="region of interest" description="Disordered" evidence="1">
    <location>
        <begin position="1"/>
        <end position="50"/>
    </location>
</feature>
<keyword evidence="3" id="KW-1185">Reference proteome</keyword>
<gene>
    <name evidence="2" type="ORF">HMPREF0179_05181</name>
</gene>
<dbReference type="EMBL" id="ADCP02000001">
    <property type="protein sequence ID" value="EPC05898.1"/>
    <property type="molecule type" value="Genomic_DNA"/>
</dbReference>
<dbReference type="Proteomes" id="UP000006034">
    <property type="component" value="Unassembled WGS sequence"/>
</dbReference>
<dbReference type="HOGENOM" id="CLU_2697215_0_0_7"/>
<dbReference type="AlphaFoldDB" id="S2KTQ6"/>
<comment type="caution">
    <text evidence="2">The sequence shown here is derived from an EMBL/GenBank/DDBJ whole genome shotgun (WGS) entry which is preliminary data.</text>
</comment>
<evidence type="ECO:0000313" key="3">
    <source>
        <dbReference type="Proteomes" id="UP000006034"/>
    </source>
</evidence>
<accession>S2KTQ6</accession>
<evidence type="ECO:0000256" key="1">
    <source>
        <dbReference type="SAM" id="MobiDB-lite"/>
    </source>
</evidence>
<protein>
    <submittedName>
        <fullName evidence="2">Uncharacterized protein</fullName>
    </submittedName>
</protein>
<organism evidence="2 3">
    <name type="scientific">Bilophila wadsworthia (strain 3_1_6)</name>
    <dbReference type="NCBI Taxonomy" id="563192"/>
    <lineage>
        <taxon>Bacteria</taxon>
        <taxon>Pseudomonadati</taxon>
        <taxon>Thermodesulfobacteriota</taxon>
        <taxon>Desulfovibrionia</taxon>
        <taxon>Desulfovibrionales</taxon>
        <taxon>Desulfovibrionaceae</taxon>
        <taxon>Bilophila</taxon>
    </lineage>
</organism>
<feature type="compositionally biased region" description="Basic and acidic residues" evidence="1">
    <location>
        <begin position="21"/>
        <end position="37"/>
    </location>
</feature>
<name>S2KTQ6_BILW3</name>
<evidence type="ECO:0000313" key="2">
    <source>
        <dbReference type="EMBL" id="EPC05898.1"/>
    </source>
</evidence>